<dbReference type="SUPFAM" id="SSF53335">
    <property type="entry name" value="S-adenosyl-L-methionine-dependent methyltransferases"/>
    <property type="match status" value="1"/>
</dbReference>
<sequence length="218" mass="25887">MLSTLKQYVYDRYAHDENCWVRRLHRGFFRSRFVVKSLFGLDVPPAGKALYFDLTTILLRNLVRDRLRRSPDLRLLEIGVGSFVILSGCLSRRARHRIDAVDLEPSYVESSRKCCSMNQLNVKVFQSDLFENVERRKYDVIFWNLPYYVDPHKYLGRLFASAPDYMDEGSELILGYNSKPLPRDTALRFFDPEGRLRLVKTVTWWWNLHEVLVFQRKQ</sequence>
<dbReference type="EMBL" id="JACPUR010000001">
    <property type="protein sequence ID" value="MBI3126058.1"/>
    <property type="molecule type" value="Genomic_DNA"/>
</dbReference>
<evidence type="ECO:0000256" key="2">
    <source>
        <dbReference type="ARBA" id="ARBA00022691"/>
    </source>
</evidence>
<gene>
    <name evidence="4" type="ORF">HYZ11_00450</name>
</gene>
<dbReference type="InterPro" id="IPR007848">
    <property type="entry name" value="Small_mtfrase_dom"/>
</dbReference>
<evidence type="ECO:0000259" key="3">
    <source>
        <dbReference type="Pfam" id="PF05175"/>
    </source>
</evidence>
<dbReference type="Proteomes" id="UP000782312">
    <property type="component" value="Unassembled WGS sequence"/>
</dbReference>
<evidence type="ECO:0000256" key="1">
    <source>
        <dbReference type="ARBA" id="ARBA00022603"/>
    </source>
</evidence>
<organism evidence="4 5">
    <name type="scientific">Tectimicrobiota bacterium</name>
    <dbReference type="NCBI Taxonomy" id="2528274"/>
    <lineage>
        <taxon>Bacteria</taxon>
        <taxon>Pseudomonadati</taxon>
        <taxon>Nitrospinota/Tectimicrobiota group</taxon>
        <taxon>Candidatus Tectimicrobiota</taxon>
    </lineage>
</organism>
<evidence type="ECO:0000313" key="5">
    <source>
        <dbReference type="Proteomes" id="UP000782312"/>
    </source>
</evidence>
<dbReference type="AlphaFoldDB" id="A0A932MLX4"/>
<reference evidence="4" key="1">
    <citation type="submission" date="2020-07" db="EMBL/GenBank/DDBJ databases">
        <title>Huge and variable diversity of episymbiotic CPR bacteria and DPANN archaea in groundwater ecosystems.</title>
        <authorList>
            <person name="He C.Y."/>
            <person name="Keren R."/>
            <person name="Whittaker M."/>
            <person name="Farag I.F."/>
            <person name="Doudna J."/>
            <person name="Cate J.H.D."/>
            <person name="Banfield J.F."/>
        </authorList>
    </citation>
    <scope>NUCLEOTIDE SEQUENCE</scope>
    <source>
        <strain evidence="4">NC_groundwater_763_Ag_S-0.2um_68_21</strain>
    </source>
</reference>
<name>A0A932MLX4_UNCTE</name>
<dbReference type="InterPro" id="IPR029063">
    <property type="entry name" value="SAM-dependent_MTases_sf"/>
</dbReference>
<feature type="domain" description="Methyltransferase small" evidence="3">
    <location>
        <begin position="56"/>
        <end position="179"/>
    </location>
</feature>
<proteinExistence type="predicted"/>
<evidence type="ECO:0000313" key="4">
    <source>
        <dbReference type="EMBL" id="MBI3126058.1"/>
    </source>
</evidence>
<keyword evidence="1 4" id="KW-0808">Transferase</keyword>
<comment type="caution">
    <text evidence="4">The sequence shown here is derived from an EMBL/GenBank/DDBJ whole genome shotgun (WGS) entry which is preliminary data.</text>
</comment>
<dbReference type="GO" id="GO:0032259">
    <property type="term" value="P:methylation"/>
    <property type="evidence" value="ECO:0007669"/>
    <property type="project" value="UniProtKB-KW"/>
</dbReference>
<keyword evidence="2" id="KW-0949">S-adenosyl-L-methionine</keyword>
<dbReference type="Pfam" id="PF05175">
    <property type="entry name" value="MTS"/>
    <property type="match status" value="1"/>
</dbReference>
<protein>
    <submittedName>
        <fullName evidence="4">Methyltransferase</fullName>
    </submittedName>
</protein>
<dbReference type="Gene3D" id="3.40.50.150">
    <property type="entry name" value="Vaccinia Virus protein VP39"/>
    <property type="match status" value="1"/>
</dbReference>
<accession>A0A932MLX4</accession>
<dbReference type="GO" id="GO:0008168">
    <property type="term" value="F:methyltransferase activity"/>
    <property type="evidence" value="ECO:0007669"/>
    <property type="project" value="UniProtKB-KW"/>
</dbReference>
<keyword evidence="1 4" id="KW-0489">Methyltransferase</keyword>